<evidence type="ECO:0000256" key="1">
    <source>
        <dbReference type="SAM" id="MobiDB-lite"/>
    </source>
</evidence>
<dbReference type="AlphaFoldDB" id="G8YCM9"/>
<organism evidence="2 3">
    <name type="scientific">Pichia sorbitophila (strain ATCC MYA-4447 / BCRC 22081 / CBS 7064 / NBRC 10061 / NRRL Y-12695)</name>
    <name type="common">Hybrid yeast</name>
    <dbReference type="NCBI Taxonomy" id="559304"/>
    <lineage>
        <taxon>Eukaryota</taxon>
        <taxon>Fungi</taxon>
        <taxon>Dikarya</taxon>
        <taxon>Ascomycota</taxon>
        <taxon>Saccharomycotina</taxon>
        <taxon>Pichiomycetes</taxon>
        <taxon>Debaryomycetaceae</taxon>
        <taxon>Millerozyma</taxon>
    </lineage>
</organism>
<dbReference type="HOGENOM" id="CLU_2016102_0_0_1"/>
<proteinExistence type="predicted"/>
<sequence>MSANRSVLQPEDNILNHEVTADASVLSGKVHRHDFDRDNAVKSQAQKRGASSPVASPSSSGVTRRKLESGNSETPHLLSFDDRDEPGLIDMHYQNWKLKKYIERQSSIIKFLELERKFSIEID</sequence>
<dbReference type="EMBL" id="FO082050">
    <property type="protein sequence ID" value="CCE82710.1"/>
    <property type="molecule type" value="Genomic_DNA"/>
</dbReference>
<evidence type="ECO:0000313" key="2">
    <source>
        <dbReference type="EMBL" id="CCE82710.1"/>
    </source>
</evidence>
<protein>
    <submittedName>
        <fullName evidence="2">Piso0_002451 protein</fullName>
    </submittedName>
</protein>
<reference evidence="2 3" key="1">
    <citation type="journal article" date="2012" name="G3 (Bethesda)">
        <title>Pichia sorbitophila, an interspecies yeast hybrid reveals early steps of genome resolution following polyploidization.</title>
        <authorList>
            <person name="Leh Louis V."/>
            <person name="Despons L."/>
            <person name="Friedrich A."/>
            <person name="Martin T."/>
            <person name="Durrens P."/>
            <person name="Casaregola S."/>
            <person name="Neuveglise C."/>
            <person name="Fairhead C."/>
            <person name="Marck C."/>
            <person name="Cruz J.A."/>
            <person name="Straub M.L."/>
            <person name="Kugler V."/>
            <person name="Sacerdot C."/>
            <person name="Uzunov Z."/>
            <person name="Thierry A."/>
            <person name="Weiss S."/>
            <person name="Bleykasten C."/>
            <person name="De Montigny J."/>
            <person name="Jacques N."/>
            <person name="Jung P."/>
            <person name="Lemaire M."/>
            <person name="Mallet S."/>
            <person name="Morel G."/>
            <person name="Richard G.F."/>
            <person name="Sarkar A."/>
            <person name="Savel G."/>
            <person name="Schacherer J."/>
            <person name="Seret M.L."/>
            <person name="Talla E."/>
            <person name="Samson G."/>
            <person name="Jubin C."/>
            <person name="Poulain J."/>
            <person name="Vacherie B."/>
            <person name="Barbe V."/>
            <person name="Pelletier E."/>
            <person name="Sherman D.J."/>
            <person name="Westhof E."/>
            <person name="Weissenbach J."/>
            <person name="Baret P.V."/>
            <person name="Wincker P."/>
            <person name="Gaillardin C."/>
            <person name="Dujon B."/>
            <person name="Souciet J.L."/>
        </authorList>
    </citation>
    <scope>NUCLEOTIDE SEQUENCE [LARGE SCALE GENOMIC DNA]</scope>
    <source>
        <strain evidence="3">ATCC MYA-4447 / BCRC 22081 / CBS 7064 / NBRC 10061 / NRRL Y-12695</strain>
    </source>
</reference>
<keyword evidence="3" id="KW-1185">Reference proteome</keyword>
<feature type="compositionally biased region" description="Low complexity" evidence="1">
    <location>
        <begin position="49"/>
        <end position="62"/>
    </location>
</feature>
<gene>
    <name evidence="2" type="primary">Piso0_002451</name>
    <name evidence="2" type="ORF">GNLVRS01_PISO0J12285g</name>
</gene>
<evidence type="ECO:0000313" key="3">
    <source>
        <dbReference type="Proteomes" id="UP000005222"/>
    </source>
</evidence>
<feature type="region of interest" description="Disordered" evidence="1">
    <location>
        <begin position="32"/>
        <end position="84"/>
    </location>
</feature>
<name>G8YCM9_PICSO</name>
<dbReference type="InParanoid" id="G8YCM9"/>
<accession>G8YCM9</accession>
<dbReference type="Proteomes" id="UP000005222">
    <property type="component" value="Chromosome J"/>
</dbReference>